<reference evidence="7 8" key="1">
    <citation type="submission" date="2018-11" db="EMBL/GenBank/DDBJ databases">
        <title>Aureibaculum marinum gen. nov., sp. nov., a member of the family Flavobacteriaceae isolated from the Bohai Sea.</title>
        <authorList>
            <person name="Ji X."/>
        </authorList>
    </citation>
    <scope>NUCLEOTIDE SEQUENCE [LARGE SCALE GENOMIC DNA]</scope>
    <source>
        <strain evidence="7 8">BH-SD17</strain>
    </source>
</reference>
<dbReference type="GO" id="GO:0009279">
    <property type="term" value="C:cell outer membrane"/>
    <property type="evidence" value="ECO:0007669"/>
    <property type="project" value="UniProtKB-SubCell"/>
</dbReference>
<dbReference type="PANTHER" id="PTHR30329:SF21">
    <property type="entry name" value="LIPOPROTEIN YIAD-RELATED"/>
    <property type="match status" value="1"/>
</dbReference>
<dbReference type="CDD" id="cd07185">
    <property type="entry name" value="OmpA_C-like"/>
    <property type="match status" value="1"/>
</dbReference>
<dbReference type="Gene3D" id="3.30.1330.60">
    <property type="entry name" value="OmpA-like domain"/>
    <property type="match status" value="1"/>
</dbReference>
<evidence type="ECO:0000256" key="5">
    <source>
        <dbReference type="SAM" id="SignalP"/>
    </source>
</evidence>
<name>A0A3N4PJ93_9FLAO</name>
<keyword evidence="3" id="KW-0998">Cell outer membrane</keyword>
<evidence type="ECO:0000256" key="3">
    <source>
        <dbReference type="ARBA" id="ARBA00023237"/>
    </source>
</evidence>
<dbReference type="InterPro" id="IPR008969">
    <property type="entry name" value="CarboxyPept-like_regulatory"/>
</dbReference>
<keyword evidence="8" id="KW-1185">Reference proteome</keyword>
<dbReference type="SUPFAM" id="SSF82171">
    <property type="entry name" value="DPP6 N-terminal domain-like"/>
    <property type="match status" value="1"/>
</dbReference>
<proteinExistence type="predicted"/>
<evidence type="ECO:0000256" key="2">
    <source>
        <dbReference type="ARBA" id="ARBA00023136"/>
    </source>
</evidence>
<keyword evidence="5" id="KW-0732">Signal</keyword>
<dbReference type="SUPFAM" id="SSF49464">
    <property type="entry name" value="Carboxypeptidase regulatory domain-like"/>
    <property type="match status" value="1"/>
</dbReference>
<organism evidence="7 8">
    <name type="scientific">Aureibaculum marinum</name>
    <dbReference type="NCBI Taxonomy" id="2487930"/>
    <lineage>
        <taxon>Bacteria</taxon>
        <taxon>Pseudomonadati</taxon>
        <taxon>Bacteroidota</taxon>
        <taxon>Flavobacteriia</taxon>
        <taxon>Flavobacteriales</taxon>
        <taxon>Flavobacteriaceae</taxon>
        <taxon>Aureibaculum</taxon>
    </lineage>
</organism>
<evidence type="ECO:0000313" key="8">
    <source>
        <dbReference type="Proteomes" id="UP000270856"/>
    </source>
</evidence>
<feature type="domain" description="OmpA-like" evidence="6">
    <location>
        <begin position="410"/>
        <end position="532"/>
    </location>
</feature>
<dbReference type="InterPro" id="IPR036737">
    <property type="entry name" value="OmpA-like_sf"/>
</dbReference>
<dbReference type="PANTHER" id="PTHR30329">
    <property type="entry name" value="STATOR ELEMENT OF FLAGELLAR MOTOR COMPLEX"/>
    <property type="match status" value="1"/>
</dbReference>
<dbReference type="PRINTS" id="PR01021">
    <property type="entry name" value="OMPADOMAIN"/>
</dbReference>
<accession>A0A3N4PJ93</accession>
<dbReference type="InterPro" id="IPR006664">
    <property type="entry name" value="OMP_bac"/>
</dbReference>
<evidence type="ECO:0000256" key="1">
    <source>
        <dbReference type="ARBA" id="ARBA00004442"/>
    </source>
</evidence>
<evidence type="ECO:0000256" key="4">
    <source>
        <dbReference type="PROSITE-ProRule" id="PRU00473"/>
    </source>
</evidence>
<protein>
    <submittedName>
        <fullName evidence="7">Flagellar motor protein MotB</fullName>
    </submittedName>
</protein>
<evidence type="ECO:0000259" key="6">
    <source>
        <dbReference type="PROSITE" id="PS51123"/>
    </source>
</evidence>
<dbReference type="InterPro" id="IPR006665">
    <property type="entry name" value="OmpA-like"/>
</dbReference>
<keyword evidence="7" id="KW-0966">Cell projection</keyword>
<comment type="subcellular location">
    <subcellularLocation>
        <location evidence="1">Cell outer membrane</location>
    </subcellularLocation>
</comment>
<feature type="signal peptide" evidence="5">
    <location>
        <begin position="1"/>
        <end position="23"/>
    </location>
</feature>
<dbReference type="Gene3D" id="2.60.40.1120">
    <property type="entry name" value="Carboxypeptidase-like, regulatory domain"/>
    <property type="match status" value="1"/>
</dbReference>
<sequence>MLKKNDMKKIITLSLLLCTFLMAAQSSPGKHSIRLLNVNTKNADFGLNFYGKDKVIFASPTEKVAIVRRNWEGNDQPFLDLFIGDIDSTGQIINKQSLRGEVNRKYHEASVTFTKDLKTVYFSGNNYDEKGKAIKGRNGLSNIQLYKADVESNYIWSNVQKLEFNSDDFSTGLPTLDKEEKKLYFVSDRPGSIGKTDIWVVDILPDGTYSEPRNMGNRINTEEREMFPHIDDDNMLFFSSNGHAGFGNLDIFASKIYDNTVSEPINLGEPLNSPKDDFAYILRDETQGYFSSNRKEGKGDDDIYSFKVDEKIYIECLQTVRGVVRDRDTKELLPGALVAILDSEGNQLQITAASEDTAEYSFDVPCNSEYTIVGTNDGYLKLEKEVTTVNDLDAPAIVQNLDLESEFKLIGDEVLVNINVIYFDFDKHNIRPDAALELDKVIEVMNKYPDLKIHATSHTDSRGTKSYNQKLSERRAKSTVEYMIAKGIAPERLTSEGLGESQLVNKCSDGVKCSKEEHQLNRRTNFSVVKEEVEETVIE</sequence>
<dbReference type="Proteomes" id="UP000270856">
    <property type="component" value="Unassembled WGS sequence"/>
</dbReference>
<keyword evidence="2 4" id="KW-0472">Membrane</keyword>
<dbReference type="EMBL" id="RPFJ01000003">
    <property type="protein sequence ID" value="RPD99653.1"/>
    <property type="molecule type" value="Genomic_DNA"/>
</dbReference>
<gene>
    <name evidence="7" type="ORF">EGM88_03675</name>
</gene>
<dbReference type="Pfam" id="PF07676">
    <property type="entry name" value="PD40"/>
    <property type="match status" value="2"/>
</dbReference>
<dbReference type="OrthoDB" id="9809364at2"/>
<dbReference type="InterPro" id="IPR050330">
    <property type="entry name" value="Bact_OuterMem_StrucFunc"/>
</dbReference>
<keyword evidence="7" id="KW-0969">Cilium</keyword>
<evidence type="ECO:0000313" key="7">
    <source>
        <dbReference type="EMBL" id="RPD99653.1"/>
    </source>
</evidence>
<keyword evidence="7" id="KW-0282">Flagellum</keyword>
<dbReference type="Pfam" id="PF00691">
    <property type="entry name" value="OmpA"/>
    <property type="match status" value="1"/>
</dbReference>
<dbReference type="AlphaFoldDB" id="A0A3N4PJ93"/>
<dbReference type="SUPFAM" id="SSF103088">
    <property type="entry name" value="OmpA-like"/>
    <property type="match status" value="1"/>
</dbReference>
<comment type="caution">
    <text evidence="7">The sequence shown here is derived from an EMBL/GenBank/DDBJ whole genome shotgun (WGS) entry which is preliminary data.</text>
</comment>
<feature type="chain" id="PRO_5018276583" evidence="5">
    <location>
        <begin position="24"/>
        <end position="539"/>
    </location>
</feature>
<dbReference type="InterPro" id="IPR011659">
    <property type="entry name" value="WD40"/>
</dbReference>
<dbReference type="PROSITE" id="PS51123">
    <property type="entry name" value="OMPA_2"/>
    <property type="match status" value="1"/>
</dbReference>